<dbReference type="SUPFAM" id="SSF48371">
    <property type="entry name" value="ARM repeat"/>
    <property type="match status" value="1"/>
</dbReference>
<reference evidence="1" key="2">
    <citation type="submission" date="2020-09" db="EMBL/GenBank/DDBJ databases">
        <authorList>
            <person name="Sun Q."/>
            <person name="Zhou Y."/>
        </authorList>
    </citation>
    <scope>NUCLEOTIDE SEQUENCE</scope>
    <source>
        <strain evidence="1">CGMCC 1.12726</strain>
    </source>
</reference>
<proteinExistence type="predicted"/>
<evidence type="ECO:0008006" key="3">
    <source>
        <dbReference type="Google" id="ProtNLM"/>
    </source>
</evidence>
<dbReference type="Proteomes" id="UP000632858">
    <property type="component" value="Unassembled WGS sequence"/>
</dbReference>
<organism evidence="1 2">
    <name type="scientific">Arenimonas maotaiensis</name>
    <dbReference type="NCBI Taxonomy" id="1446479"/>
    <lineage>
        <taxon>Bacteria</taxon>
        <taxon>Pseudomonadati</taxon>
        <taxon>Pseudomonadota</taxon>
        <taxon>Gammaproteobacteria</taxon>
        <taxon>Lysobacterales</taxon>
        <taxon>Lysobacteraceae</taxon>
        <taxon>Arenimonas</taxon>
    </lineage>
</organism>
<dbReference type="SMART" id="SM00567">
    <property type="entry name" value="EZ_HEAT"/>
    <property type="match status" value="3"/>
</dbReference>
<dbReference type="InterPro" id="IPR016024">
    <property type="entry name" value="ARM-type_fold"/>
</dbReference>
<name>A0A917CIF7_9GAMM</name>
<evidence type="ECO:0000313" key="2">
    <source>
        <dbReference type="Proteomes" id="UP000632858"/>
    </source>
</evidence>
<dbReference type="Pfam" id="PF13646">
    <property type="entry name" value="HEAT_2"/>
    <property type="match status" value="1"/>
</dbReference>
<dbReference type="Gene3D" id="1.25.10.10">
    <property type="entry name" value="Leucine-rich Repeat Variant"/>
    <property type="match status" value="1"/>
</dbReference>
<evidence type="ECO:0000313" key="1">
    <source>
        <dbReference type="EMBL" id="GGF87561.1"/>
    </source>
</evidence>
<sequence>MNIDALLGLLAIGAFCLWATLLLFTLIDHFVYRGTYGHFLSGLQSLRRRHGAGHDGHVALRAYMQAAKTRYLAAYLARADSDPVPARLAADAYIEREGVEQVLMQAATGRRRPRVVALYALTRVMHRDVLPLLETALAERHPVLAYAALDMLGLCDSIEAAEALLRALDAGVLPASRISAQLERFRTDLGALLISRLRGGPGRNRYWDAYLLGKGRYGTEADAVLTGLLSDPDAAVRKTALASLAEIGAPDVQRQATGLLSDPVFYVRTQAIRILSGFRNADAVHALAGALADGHDAVRLAAQKALVSIEDAAPRVPAGDGVPHV</sequence>
<keyword evidence="2" id="KW-1185">Reference proteome</keyword>
<protein>
    <recommendedName>
        <fullName evidence="3">HEAT repeat domain-containing protein</fullName>
    </recommendedName>
</protein>
<accession>A0A917CIF7</accession>
<dbReference type="InterPro" id="IPR011989">
    <property type="entry name" value="ARM-like"/>
</dbReference>
<gene>
    <name evidence="1" type="ORF">GCM10010960_06870</name>
</gene>
<dbReference type="RefSeq" id="WP_188447769.1">
    <property type="nucleotide sequence ID" value="NZ_BMFO01000001.1"/>
</dbReference>
<dbReference type="EMBL" id="BMFO01000001">
    <property type="protein sequence ID" value="GGF87561.1"/>
    <property type="molecule type" value="Genomic_DNA"/>
</dbReference>
<reference evidence="1" key="1">
    <citation type="journal article" date="2014" name="Int. J. Syst. Evol. Microbiol.">
        <title>Complete genome sequence of Corynebacterium casei LMG S-19264T (=DSM 44701T), isolated from a smear-ripened cheese.</title>
        <authorList>
            <consortium name="US DOE Joint Genome Institute (JGI-PGF)"/>
            <person name="Walter F."/>
            <person name="Albersmeier A."/>
            <person name="Kalinowski J."/>
            <person name="Ruckert C."/>
        </authorList>
    </citation>
    <scope>NUCLEOTIDE SEQUENCE</scope>
    <source>
        <strain evidence="1">CGMCC 1.12726</strain>
    </source>
</reference>
<dbReference type="AlphaFoldDB" id="A0A917CIF7"/>
<comment type="caution">
    <text evidence="1">The sequence shown here is derived from an EMBL/GenBank/DDBJ whole genome shotgun (WGS) entry which is preliminary data.</text>
</comment>
<dbReference type="InterPro" id="IPR004155">
    <property type="entry name" value="PBS_lyase_HEAT"/>
</dbReference>